<protein>
    <submittedName>
        <fullName evidence="1">Uncharacterized protein</fullName>
    </submittedName>
</protein>
<comment type="caution">
    <text evidence="1">The sequence shown here is derived from an EMBL/GenBank/DDBJ whole genome shotgun (WGS) entry which is preliminary data.</text>
</comment>
<dbReference type="Proteomes" id="UP000252519">
    <property type="component" value="Unassembled WGS sequence"/>
</dbReference>
<evidence type="ECO:0000313" key="1">
    <source>
        <dbReference type="EMBL" id="RCN44960.1"/>
    </source>
</evidence>
<gene>
    <name evidence="1" type="ORF">ANCCAN_09064</name>
</gene>
<dbReference type="EMBL" id="JOJR01000116">
    <property type="protein sequence ID" value="RCN44960.1"/>
    <property type="molecule type" value="Genomic_DNA"/>
</dbReference>
<dbReference type="AlphaFoldDB" id="A0A368GPJ2"/>
<accession>A0A368GPJ2</accession>
<name>A0A368GPJ2_ANCCA</name>
<organism evidence="1 2">
    <name type="scientific">Ancylostoma caninum</name>
    <name type="common">Dog hookworm</name>
    <dbReference type="NCBI Taxonomy" id="29170"/>
    <lineage>
        <taxon>Eukaryota</taxon>
        <taxon>Metazoa</taxon>
        <taxon>Ecdysozoa</taxon>
        <taxon>Nematoda</taxon>
        <taxon>Chromadorea</taxon>
        <taxon>Rhabditida</taxon>
        <taxon>Rhabditina</taxon>
        <taxon>Rhabditomorpha</taxon>
        <taxon>Strongyloidea</taxon>
        <taxon>Ancylostomatidae</taxon>
        <taxon>Ancylostomatinae</taxon>
        <taxon>Ancylostoma</taxon>
    </lineage>
</organism>
<evidence type="ECO:0000313" key="2">
    <source>
        <dbReference type="Proteomes" id="UP000252519"/>
    </source>
</evidence>
<sequence>MDANCNVKLTLKSGQEIKEGCRLSTSRKKLLCNCGTHMCSSFIEVIRVSS</sequence>
<proteinExistence type="predicted"/>
<keyword evidence="2" id="KW-1185">Reference proteome</keyword>
<reference evidence="1 2" key="1">
    <citation type="submission" date="2014-10" db="EMBL/GenBank/DDBJ databases">
        <title>Draft genome of the hookworm Ancylostoma caninum.</title>
        <authorList>
            <person name="Mitreva M."/>
        </authorList>
    </citation>
    <scope>NUCLEOTIDE SEQUENCE [LARGE SCALE GENOMIC DNA]</scope>
    <source>
        <strain evidence="1 2">Baltimore</strain>
    </source>
</reference>